<dbReference type="InterPro" id="IPR013830">
    <property type="entry name" value="SGNH_hydro"/>
</dbReference>
<dbReference type="RefSeq" id="WP_169625556.1">
    <property type="nucleotide sequence ID" value="NZ_JABBNT010000003.1"/>
</dbReference>
<name>A0A7Y0E2D8_9PROT</name>
<dbReference type="PANTHER" id="PTHR30383">
    <property type="entry name" value="THIOESTERASE 1/PROTEASE 1/LYSOPHOSPHOLIPASE L1"/>
    <property type="match status" value="1"/>
</dbReference>
<dbReference type="Gene3D" id="3.40.50.1110">
    <property type="entry name" value="SGNH hydrolase"/>
    <property type="match status" value="1"/>
</dbReference>
<sequence length="211" mass="22891">MTVLRICFIGDSVTLGTGDAACRGWPSYLSALEMDRGHDVSCYNLGVRAETSLDLEKRWRAEAAPRLPDHVAGKLVFMVGLNDCADFNGTGTRVDPALSLETAKTMVAEAAGWKPTLWIGPTPVRKQPPMIAPGEGIRFTFDRARTAALNDAYRAAAADIGVPFLDLHAPLAEDAGWNADMEAGDGVHPTQAGHQRLAEVIADWTAWRDWF</sequence>
<dbReference type="Pfam" id="PF13472">
    <property type="entry name" value="Lipase_GDSL_2"/>
    <property type="match status" value="1"/>
</dbReference>
<dbReference type="GO" id="GO:0004622">
    <property type="term" value="F:phosphatidylcholine lysophospholipase activity"/>
    <property type="evidence" value="ECO:0007669"/>
    <property type="project" value="TreeGrafter"/>
</dbReference>
<comment type="caution">
    <text evidence="2">The sequence shown here is derived from an EMBL/GenBank/DDBJ whole genome shotgun (WGS) entry which is preliminary data.</text>
</comment>
<evidence type="ECO:0000313" key="3">
    <source>
        <dbReference type="Proteomes" id="UP000539372"/>
    </source>
</evidence>
<evidence type="ECO:0000313" key="2">
    <source>
        <dbReference type="EMBL" id="NMM45196.1"/>
    </source>
</evidence>
<accession>A0A7Y0E2D8</accession>
<dbReference type="InterPro" id="IPR051532">
    <property type="entry name" value="Ester_Hydrolysis_Enzymes"/>
</dbReference>
<dbReference type="SUPFAM" id="SSF52266">
    <property type="entry name" value="SGNH hydrolase"/>
    <property type="match status" value="1"/>
</dbReference>
<dbReference type="AlphaFoldDB" id="A0A7Y0E2D8"/>
<dbReference type="Proteomes" id="UP000539372">
    <property type="component" value="Unassembled WGS sequence"/>
</dbReference>
<reference evidence="2 3" key="1">
    <citation type="submission" date="2020-04" db="EMBL/GenBank/DDBJ databases">
        <title>Rhodospirillaceae bacterium KN72 isolated from deep sea.</title>
        <authorList>
            <person name="Zhang D.-C."/>
        </authorList>
    </citation>
    <scope>NUCLEOTIDE SEQUENCE [LARGE SCALE GENOMIC DNA]</scope>
    <source>
        <strain evidence="2 3">KN72</strain>
    </source>
</reference>
<dbReference type="PANTHER" id="PTHR30383:SF5">
    <property type="entry name" value="SGNH HYDROLASE-TYPE ESTERASE DOMAIN-CONTAINING PROTEIN"/>
    <property type="match status" value="1"/>
</dbReference>
<protein>
    <recommendedName>
        <fullName evidence="1">SGNH hydrolase-type esterase domain-containing protein</fullName>
    </recommendedName>
</protein>
<organism evidence="2 3">
    <name type="scientific">Pacificispira spongiicola</name>
    <dbReference type="NCBI Taxonomy" id="2729598"/>
    <lineage>
        <taxon>Bacteria</taxon>
        <taxon>Pseudomonadati</taxon>
        <taxon>Pseudomonadota</taxon>
        <taxon>Alphaproteobacteria</taxon>
        <taxon>Rhodospirillales</taxon>
        <taxon>Rhodospirillaceae</taxon>
        <taxon>Pacificispira</taxon>
    </lineage>
</organism>
<dbReference type="EMBL" id="JABBNT010000003">
    <property type="protein sequence ID" value="NMM45196.1"/>
    <property type="molecule type" value="Genomic_DNA"/>
</dbReference>
<keyword evidence="3" id="KW-1185">Reference proteome</keyword>
<feature type="domain" description="SGNH hydrolase-type esterase" evidence="1">
    <location>
        <begin position="8"/>
        <end position="196"/>
    </location>
</feature>
<evidence type="ECO:0000259" key="1">
    <source>
        <dbReference type="Pfam" id="PF13472"/>
    </source>
</evidence>
<dbReference type="InterPro" id="IPR036514">
    <property type="entry name" value="SGNH_hydro_sf"/>
</dbReference>
<proteinExistence type="predicted"/>
<gene>
    <name evidence="2" type="ORF">HH303_11950</name>
</gene>